<keyword evidence="2" id="KW-1185">Reference proteome</keyword>
<dbReference type="AlphaFoldDB" id="A0A2P5B3I1"/>
<accession>A0A2P5B3I1</accession>
<evidence type="ECO:0000313" key="2">
    <source>
        <dbReference type="Proteomes" id="UP000237105"/>
    </source>
</evidence>
<dbReference type="Proteomes" id="UP000237105">
    <property type="component" value="Unassembled WGS sequence"/>
</dbReference>
<organism evidence="1 2">
    <name type="scientific">Parasponia andersonii</name>
    <name type="common">Sponia andersonii</name>
    <dbReference type="NCBI Taxonomy" id="3476"/>
    <lineage>
        <taxon>Eukaryota</taxon>
        <taxon>Viridiplantae</taxon>
        <taxon>Streptophyta</taxon>
        <taxon>Embryophyta</taxon>
        <taxon>Tracheophyta</taxon>
        <taxon>Spermatophyta</taxon>
        <taxon>Magnoliopsida</taxon>
        <taxon>eudicotyledons</taxon>
        <taxon>Gunneridae</taxon>
        <taxon>Pentapetalae</taxon>
        <taxon>rosids</taxon>
        <taxon>fabids</taxon>
        <taxon>Rosales</taxon>
        <taxon>Cannabaceae</taxon>
        <taxon>Parasponia</taxon>
    </lineage>
</organism>
<comment type="caution">
    <text evidence="1">The sequence shown here is derived from an EMBL/GenBank/DDBJ whole genome shotgun (WGS) entry which is preliminary data.</text>
</comment>
<proteinExistence type="predicted"/>
<dbReference type="OrthoDB" id="1607011at2759"/>
<reference evidence="2" key="1">
    <citation type="submission" date="2016-06" db="EMBL/GenBank/DDBJ databases">
        <title>Parallel loss of symbiosis genes in relatives of nitrogen-fixing non-legume Parasponia.</title>
        <authorList>
            <person name="Van Velzen R."/>
            <person name="Holmer R."/>
            <person name="Bu F."/>
            <person name="Rutten L."/>
            <person name="Van Zeijl A."/>
            <person name="Liu W."/>
            <person name="Santuari L."/>
            <person name="Cao Q."/>
            <person name="Sharma T."/>
            <person name="Shen D."/>
            <person name="Roswanjaya Y."/>
            <person name="Wardhani T."/>
            <person name="Kalhor M.S."/>
            <person name="Jansen J."/>
            <person name="Van den Hoogen J."/>
            <person name="Gungor B."/>
            <person name="Hartog M."/>
            <person name="Hontelez J."/>
            <person name="Verver J."/>
            <person name="Yang W.-C."/>
            <person name="Schijlen E."/>
            <person name="Repin R."/>
            <person name="Schilthuizen M."/>
            <person name="Schranz E."/>
            <person name="Heidstra R."/>
            <person name="Miyata K."/>
            <person name="Fedorova E."/>
            <person name="Kohlen W."/>
            <person name="Bisseling T."/>
            <person name="Smit S."/>
            <person name="Geurts R."/>
        </authorList>
    </citation>
    <scope>NUCLEOTIDE SEQUENCE [LARGE SCALE GENOMIC DNA]</scope>
    <source>
        <strain evidence="2">cv. WU1-14</strain>
    </source>
</reference>
<name>A0A2P5B3I1_PARAD</name>
<gene>
    <name evidence="1" type="ORF">PanWU01x14_274670</name>
</gene>
<dbReference type="EMBL" id="JXTB01000373">
    <property type="protein sequence ID" value="PON43368.1"/>
    <property type="molecule type" value="Genomic_DNA"/>
</dbReference>
<sequence length="113" mass="12434">MLQFLRSLLKQSNPSIRTAAGVCPNFIRAQPPDFREDGDGGVGDTKPIVPPLPNCSSWITGFEALLGGDPQKYGGDEATWLLLCSSPLFPPCHMKNDIKMLKTTQKLFILFLI</sequence>
<protein>
    <submittedName>
        <fullName evidence="1">Uncharacterized protein</fullName>
    </submittedName>
</protein>
<evidence type="ECO:0000313" key="1">
    <source>
        <dbReference type="EMBL" id="PON43368.1"/>
    </source>
</evidence>